<dbReference type="EMBL" id="MCGQ01000043">
    <property type="protein sequence ID" value="OXY89583.1"/>
    <property type="molecule type" value="Genomic_DNA"/>
</dbReference>
<gene>
    <name evidence="1" type="ORF">BEK98_37565</name>
</gene>
<organism evidence="1 2">
    <name type="scientific">Streptomyces diastatochromogenes</name>
    <dbReference type="NCBI Taxonomy" id="42236"/>
    <lineage>
        <taxon>Bacteria</taxon>
        <taxon>Bacillati</taxon>
        <taxon>Actinomycetota</taxon>
        <taxon>Actinomycetes</taxon>
        <taxon>Kitasatosporales</taxon>
        <taxon>Streptomycetaceae</taxon>
        <taxon>Streptomyces</taxon>
    </lineage>
</organism>
<proteinExistence type="predicted"/>
<sequence length="184" mass="19794">MLIRMAQDPYSRWSFEAAREPARFGAGEVDGVPGTEHAVDADGTLCGIPEQRIVRYRHLFVAHGRHACPECRRQVAAAPSQASAQERLHDRVVAAAPGSTRDDLLSALRTGAKVVRWIDGPSAGLAQYYVKLDELRDGAEAVAQALGAAESVGLAQVDDGPWRFTVVLPHDGGRPVVARGPQRP</sequence>
<accession>A0A233S1V8</accession>
<evidence type="ECO:0000313" key="1">
    <source>
        <dbReference type="EMBL" id="OXY89583.1"/>
    </source>
</evidence>
<keyword evidence="2" id="KW-1185">Reference proteome</keyword>
<reference evidence="1 2" key="1">
    <citation type="submission" date="2016-07" db="EMBL/GenBank/DDBJ databases">
        <title>Draft genome of Streptomyces diastatochromogenes.</title>
        <authorList>
            <person name="Podduturi R."/>
            <person name="Lukassen M.B."/>
            <person name="Clausen N."/>
            <person name="Nielsen J.L."/>
            <person name="Jorgensen N.O."/>
        </authorList>
    </citation>
    <scope>NUCLEOTIDE SEQUENCE [LARGE SCALE GENOMIC DNA]</scope>
    <source>
        <strain evidence="1 2">DSM 40608</strain>
    </source>
</reference>
<name>A0A233S1V8_STRDA</name>
<dbReference type="AlphaFoldDB" id="A0A233S1V8"/>
<dbReference type="Proteomes" id="UP000215483">
    <property type="component" value="Unassembled WGS sequence"/>
</dbReference>
<evidence type="ECO:0000313" key="2">
    <source>
        <dbReference type="Proteomes" id="UP000215483"/>
    </source>
</evidence>
<comment type="caution">
    <text evidence="1">The sequence shown here is derived from an EMBL/GenBank/DDBJ whole genome shotgun (WGS) entry which is preliminary data.</text>
</comment>
<protein>
    <submittedName>
        <fullName evidence="1">Uncharacterized protein</fullName>
    </submittedName>
</protein>